<sequence length="71" mass="8269">MSGTESNSSIYRSEAIEYRFREQENIGIVAARMRWSWPVILISLALLAACVTYMVCMHEEIGRAIERRMDR</sequence>
<dbReference type="EMBL" id="JBHSDU010000003">
    <property type="protein sequence ID" value="MFC4309112.1"/>
    <property type="molecule type" value="Genomic_DNA"/>
</dbReference>
<keyword evidence="1" id="KW-0472">Membrane</keyword>
<accession>A0ABV8SNQ4</accession>
<keyword evidence="1" id="KW-1133">Transmembrane helix</keyword>
<name>A0ABV8SNQ4_9GAMM</name>
<gene>
    <name evidence="2" type="ORF">ACFPN2_08480</name>
</gene>
<reference evidence="3" key="1">
    <citation type="journal article" date="2019" name="Int. J. Syst. Evol. Microbiol.">
        <title>The Global Catalogue of Microorganisms (GCM) 10K type strain sequencing project: providing services to taxonomists for standard genome sequencing and annotation.</title>
        <authorList>
            <consortium name="The Broad Institute Genomics Platform"/>
            <consortium name="The Broad Institute Genome Sequencing Center for Infectious Disease"/>
            <person name="Wu L."/>
            <person name="Ma J."/>
        </authorList>
    </citation>
    <scope>NUCLEOTIDE SEQUENCE [LARGE SCALE GENOMIC DNA]</scope>
    <source>
        <strain evidence="3">CGMCC 1.10759</strain>
    </source>
</reference>
<dbReference type="RefSeq" id="WP_380596175.1">
    <property type="nucleotide sequence ID" value="NZ_JBHSDU010000003.1"/>
</dbReference>
<protein>
    <submittedName>
        <fullName evidence="2">Uncharacterized protein</fullName>
    </submittedName>
</protein>
<proteinExistence type="predicted"/>
<keyword evidence="3" id="KW-1185">Reference proteome</keyword>
<evidence type="ECO:0000313" key="2">
    <source>
        <dbReference type="EMBL" id="MFC4309112.1"/>
    </source>
</evidence>
<keyword evidence="1" id="KW-0812">Transmembrane</keyword>
<comment type="caution">
    <text evidence="2">The sequence shown here is derived from an EMBL/GenBank/DDBJ whole genome shotgun (WGS) entry which is preliminary data.</text>
</comment>
<evidence type="ECO:0000256" key="1">
    <source>
        <dbReference type="SAM" id="Phobius"/>
    </source>
</evidence>
<evidence type="ECO:0000313" key="3">
    <source>
        <dbReference type="Proteomes" id="UP001595904"/>
    </source>
</evidence>
<dbReference type="Proteomes" id="UP001595904">
    <property type="component" value="Unassembled WGS sequence"/>
</dbReference>
<organism evidence="2 3">
    <name type="scientific">Steroidobacter flavus</name>
    <dbReference type="NCBI Taxonomy" id="1842136"/>
    <lineage>
        <taxon>Bacteria</taxon>
        <taxon>Pseudomonadati</taxon>
        <taxon>Pseudomonadota</taxon>
        <taxon>Gammaproteobacteria</taxon>
        <taxon>Steroidobacterales</taxon>
        <taxon>Steroidobacteraceae</taxon>
        <taxon>Steroidobacter</taxon>
    </lineage>
</organism>
<feature type="transmembrane region" description="Helical" evidence="1">
    <location>
        <begin position="35"/>
        <end position="56"/>
    </location>
</feature>